<name>A0A550C6V5_9AGAR</name>
<organism evidence="4 5">
    <name type="scientific">Schizophyllum amplum</name>
    <dbReference type="NCBI Taxonomy" id="97359"/>
    <lineage>
        <taxon>Eukaryota</taxon>
        <taxon>Fungi</taxon>
        <taxon>Dikarya</taxon>
        <taxon>Basidiomycota</taxon>
        <taxon>Agaricomycotina</taxon>
        <taxon>Agaricomycetes</taxon>
        <taxon>Agaricomycetidae</taxon>
        <taxon>Agaricales</taxon>
        <taxon>Schizophyllaceae</taxon>
        <taxon>Schizophyllum</taxon>
    </lineage>
</organism>
<feature type="compositionally biased region" description="Acidic residues" evidence="2">
    <location>
        <begin position="601"/>
        <end position="632"/>
    </location>
</feature>
<dbReference type="SUPFAM" id="SSF55729">
    <property type="entry name" value="Acyl-CoA N-acyltransferases (Nat)"/>
    <property type="match status" value="1"/>
</dbReference>
<dbReference type="Proteomes" id="UP000320762">
    <property type="component" value="Unassembled WGS sequence"/>
</dbReference>
<dbReference type="GO" id="GO:0016747">
    <property type="term" value="F:acyltransferase activity, transferring groups other than amino-acyl groups"/>
    <property type="evidence" value="ECO:0007669"/>
    <property type="project" value="InterPro"/>
</dbReference>
<evidence type="ECO:0000256" key="2">
    <source>
        <dbReference type="SAM" id="MobiDB-lite"/>
    </source>
</evidence>
<feature type="region of interest" description="Disordered" evidence="2">
    <location>
        <begin position="595"/>
        <end position="632"/>
    </location>
</feature>
<dbReference type="AlphaFoldDB" id="A0A550C6V5"/>
<dbReference type="PROSITE" id="PS51186">
    <property type="entry name" value="GNAT"/>
    <property type="match status" value="1"/>
</dbReference>
<sequence>MAVANAHTTVPLSPDDMQIVFKETDPESKRFIKHIRLTASHPKHGVVGRLEAYKIERTYQLRGHFFEVLDAKSDELADFGTKVIDNDMNVYERLVAHEYHKGTGCWGREMNDGLIMYIRAVNVGAPFERQGVGARLVRELLSSKHVVLGTIVYCWPSVMRAESPEEWRSMNAPIIAFFRKLGFRRVGRTTYFGYSPDSSHPSRLMAASDDLDIDFHKYHYRSNMLDDDLAARLRRDYPLQTLMDPFYSRSEMMSVRCNGAPRPPPPSMARMVAAVRDAYNQDSALIHVRDEQGFTPIYVAASKGYLPVVETLLFFANSRVDILDRDNVRDRNAIEAHEECMRASLLLAKALLPNQCGYLEGDLALQHALRKAAGEDVGAVQDYIAKKRYGCTCGQCLGGWLSPRMAYALHCEGAMIFDLGGFPAMMTFELCPSSDPAHLMMLAGVDCIPPALHHRLNHQFTRGSSGSAVRLSRDRPGRAAHARCHHRRRRRCCSQDWWDTKDVQYYLDAGGKVEYAINYVVDWTKEQMEDETLLDLMIGDERWEAMPCCANDLQFELVGREMGLSATQRWGPYDEDGEPEGVFGGLPGSFARGFYYADSDSSYDEEENEEGNDDDEAAEDEEEAAEEEGSDE</sequence>
<proteinExistence type="predicted"/>
<keyword evidence="5" id="KW-1185">Reference proteome</keyword>
<evidence type="ECO:0000259" key="3">
    <source>
        <dbReference type="PROSITE" id="PS51186"/>
    </source>
</evidence>
<protein>
    <recommendedName>
        <fullName evidence="3">N-acetyltransferase domain-containing protein</fullName>
    </recommendedName>
</protein>
<gene>
    <name evidence="4" type="ORF">BD626DRAFT_571594</name>
</gene>
<dbReference type="STRING" id="97359.A0A550C6V5"/>
<dbReference type="InterPro" id="IPR000182">
    <property type="entry name" value="GNAT_dom"/>
</dbReference>
<feature type="domain" description="N-acetyltransferase" evidence="3">
    <location>
        <begin position="56"/>
        <end position="210"/>
    </location>
</feature>
<evidence type="ECO:0000313" key="4">
    <source>
        <dbReference type="EMBL" id="TRM60522.1"/>
    </source>
</evidence>
<dbReference type="PROSITE" id="PS50088">
    <property type="entry name" value="ANK_REPEAT"/>
    <property type="match status" value="1"/>
</dbReference>
<comment type="caution">
    <text evidence="4">The sequence shown here is derived from an EMBL/GenBank/DDBJ whole genome shotgun (WGS) entry which is preliminary data.</text>
</comment>
<evidence type="ECO:0000256" key="1">
    <source>
        <dbReference type="PROSITE-ProRule" id="PRU00023"/>
    </source>
</evidence>
<evidence type="ECO:0000313" key="5">
    <source>
        <dbReference type="Proteomes" id="UP000320762"/>
    </source>
</evidence>
<keyword evidence="1" id="KW-0040">ANK repeat</keyword>
<dbReference type="Gene3D" id="1.25.40.20">
    <property type="entry name" value="Ankyrin repeat-containing domain"/>
    <property type="match status" value="1"/>
</dbReference>
<dbReference type="Gene3D" id="3.40.630.30">
    <property type="match status" value="1"/>
</dbReference>
<dbReference type="PROSITE" id="PS50297">
    <property type="entry name" value="ANK_REP_REGION"/>
    <property type="match status" value="1"/>
</dbReference>
<dbReference type="OrthoDB" id="508139at2759"/>
<dbReference type="InterPro" id="IPR002110">
    <property type="entry name" value="Ankyrin_rpt"/>
</dbReference>
<dbReference type="SUPFAM" id="SSF48403">
    <property type="entry name" value="Ankyrin repeat"/>
    <property type="match status" value="1"/>
</dbReference>
<feature type="repeat" description="ANK" evidence="1">
    <location>
        <begin position="292"/>
        <end position="313"/>
    </location>
</feature>
<dbReference type="InterPro" id="IPR036770">
    <property type="entry name" value="Ankyrin_rpt-contain_sf"/>
</dbReference>
<dbReference type="InterPro" id="IPR016181">
    <property type="entry name" value="Acyl_CoA_acyltransferase"/>
</dbReference>
<dbReference type="EMBL" id="VDMD01000021">
    <property type="protein sequence ID" value="TRM60522.1"/>
    <property type="molecule type" value="Genomic_DNA"/>
</dbReference>
<accession>A0A550C6V5</accession>
<reference evidence="4 5" key="1">
    <citation type="journal article" date="2019" name="New Phytol.">
        <title>Comparative genomics reveals unique wood-decay strategies and fruiting body development in the Schizophyllaceae.</title>
        <authorList>
            <person name="Almasi E."/>
            <person name="Sahu N."/>
            <person name="Krizsan K."/>
            <person name="Balint B."/>
            <person name="Kovacs G.M."/>
            <person name="Kiss B."/>
            <person name="Cseklye J."/>
            <person name="Drula E."/>
            <person name="Henrissat B."/>
            <person name="Nagy I."/>
            <person name="Chovatia M."/>
            <person name="Adam C."/>
            <person name="LaButti K."/>
            <person name="Lipzen A."/>
            <person name="Riley R."/>
            <person name="Grigoriev I.V."/>
            <person name="Nagy L.G."/>
        </authorList>
    </citation>
    <scope>NUCLEOTIDE SEQUENCE [LARGE SCALE GENOMIC DNA]</scope>
    <source>
        <strain evidence="4 5">NL-1724</strain>
    </source>
</reference>